<keyword evidence="2" id="KW-0805">Transcription regulation</keyword>
<dbReference type="OrthoDB" id="1666376at2759"/>
<proteinExistence type="predicted"/>
<evidence type="ECO:0000256" key="1">
    <source>
        <dbReference type="ARBA" id="ARBA00004123"/>
    </source>
</evidence>
<protein>
    <recommendedName>
        <fullName evidence="7">TF-B3 domain-containing protein</fullName>
    </recommendedName>
</protein>
<evidence type="ECO:0000256" key="5">
    <source>
        <dbReference type="ARBA" id="ARBA00023242"/>
    </source>
</evidence>
<dbReference type="AlphaFoldDB" id="A0A9Q0HF72"/>
<dbReference type="PANTHER" id="PTHR31920">
    <property type="entry name" value="B3 DOMAIN-CONTAINING"/>
    <property type="match status" value="1"/>
</dbReference>
<feature type="compositionally biased region" description="Polar residues" evidence="6">
    <location>
        <begin position="468"/>
        <end position="484"/>
    </location>
</feature>
<dbReference type="EMBL" id="JAMYWD010000008">
    <property type="protein sequence ID" value="KAJ4962529.1"/>
    <property type="molecule type" value="Genomic_DNA"/>
</dbReference>
<dbReference type="GO" id="GO:0005634">
    <property type="term" value="C:nucleus"/>
    <property type="evidence" value="ECO:0007669"/>
    <property type="project" value="UniProtKB-SubCell"/>
</dbReference>
<keyword evidence="4" id="KW-0804">Transcription</keyword>
<accession>A0A9Q0HF72</accession>
<reference evidence="8" key="1">
    <citation type="journal article" date="2023" name="Plant J.">
        <title>The genome of the king protea, Protea cynaroides.</title>
        <authorList>
            <person name="Chang J."/>
            <person name="Duong T.A."/>
            <person name="Schoeman C."/>
            <person name="Ma X."/>
            <person name="Roodt D."/>
            <person name="Barker N."/>
            <person name="Li Z."/>
            <person name="Van de Peer Y."/>
            <person name="Mizrachi E."/>
        </authorList>
    </citation>
    <scope>NUCLEOTIDE SEQUENCE</scope>
    <source>
        <tissue evidence="8">Young leaves</tissue>
    </source>
</reference>
<evidence type="ECO:0000313" key="8">
    <source>
        <dbReference type="EMBL" id="KAJ4962529.1"/>
    </source>
</evidence>
<evidence type="ECO:0000256" key="6">
    <source>
        <dbReference type="SAM" id="MobiDB-lite"/>
    </source>
</evidence>
<feature type="compositionally biased region" description="Polar residues" evidence="6">
    <location>
        <begin position="423"/>
        <end position="439"/>
    </location>
</feature>
<dbReference type="InterPro" id="IPR015300">
    <property type="entry name" value="DNA-bd_pseudobarrel_sf"/>
</dbReference>
<dbReference type="CDD" id="cd10017">
    <property type="entry name" value="B3_DNA"/>
    <property type="match status" value="1"/>
</dbReference>
<keyword evidence="3" id="KW-0238">DNA-binding</keyword>
<evidence type="ECO:0000313" key="9">
    <source>
        <dbReference type="Proteomes" id="UP001141806"/>
    </source>
</evidence>
<dbReference type="PANTHER" id="PTHR31920:SF135">
    <property type="entry name" value="B3 DOMAIN-CONTAINING PROTEIN OS03G0621600-RELATED"/>
    <property type="match status" value="1"/>
</dbReference>
<organism evidence="8 9">
    <name type="scientific">Protea cynaroides</name>
    <dbReference type="NCBI Taxonomy" id="273540"/>
    <lineage>
        <taxon>Eukaryota</taxon>
        <taxon>Viridiplantae</taxon>
        <taxon>Streptophyta</taxon>
        <taxon>Embryophyta</taxon>
        <taxon>Tracheophyta</taxon>
        <taxon>Spermatophyta</taxon>
        <taxon>Magnoliopsida</taxon>
        <taxon>Proteales</taxon>
        <taxon>Proteaceae</taxon>
        <taxon>Protea</taxon>
    </lineage>
</organism>
<evidence type="ECO:0000256" key="4">
    <source>
        <dbReference type="ARBA" id="ARBA00023163"/>
    </source>
</evidence>
<evidence type="ECO:0000256" key="3">
    <source>
        <dbReference type="ARBA" id="ARBA00023125"/>
    </source>
</evidence>
<dbReference type="SUPFAM" id="SSF101936">
    <property type="entry name" value="DNA-binding pseudobarrel domain"/>
    <property type="match status" value="1"/>
</dbReference>
<evidence type="ECO:0000256" key="2">
    <source>
        <dbReference type="ARBA" id="ARBA00023015"/>
    </source>
</evidence>
<comment type="subcellular location">
    <subcellularLocation>
        <location evidence="1">Nucleus</location>
    </subcellularLocation>
</comment>
<feature type="region of interest" description="Disordered" evidence="6">
    <location>
        <begin position="407"/>
        <end position="484"/>
    </location>
</feature>
<comment type="caution">
    <text evidence="8">The sequence shown here is derived from an EMBL/GenBank/DDBJ whole genome shotgun (WGS) entry which is preliminary data.</text>
</comment>
<name>A0A9Q0HF72_9MAGN</name>
<evidence type="ECO:0000259" key="7">
    <source>
        <dbReference type="PROSITE" id="PS50863"/>
    </source>
</evidence>
<dbReference type="GO" id="GO:0003677">
    <property type="term" value="F:DNA binding"/>
    <property type="evidence" value="ECO:0007669"/>
    <property type="project" value="UniProtKB-KW"/>
</dbReference>
<keyword evidence="5" id="KW-0539">Nucleus</keyword>
<keyword evidence="9" id="KW-1185">Reference proteome</keyword>
<dbReference type="SMART" id="SM01019">
    <property type="entry name" value="B3"/>
    <property type="match status" value="1"/>
</dbReference>
<dbReference type="InterPro" id="IPR003340">
    <property type="entry name" value="B3_DNA-bd"/>
</dbReference>
<dbReference type="InterPro" id="IPR050655">
    <property type="entry name" value="Plant_B3_domain"/>
</dbReference>
<dbReference type="Gene3D" id="2.40.330.10">
    <property type="entry name" value="DNA-binding pseudobarrel domain"/>
    <property type="match status" value="1"/>
</dbReference>
<dbReference type="Pfam" id="PF02362">
    <property type="entry name" value="B3"/>
    <property type="match status" value="1"/>
</dbReference>
<dbReference type="PROSITE" id="PS50863">
    <property type="entry name" value="B3"/>
    <property type="match status" value="1"/>
</dbReference>
<feature type="domain" description="TF-B3" evidence="7">
    <location>
        <begin position="14"/>
        <end position="108"/>
    </location>
</feature>
<gene>
    <name evidence="8" type="ORF">NE237_022468</name>
</gene>
<sequence length="531" mass="58584">MVKKQKKIYASNEVPGFFKVYLPLSSEGLRIPPAFVKHFRGEIPKKAILRSCIGRSWCVAVKNDENDLFFFQSGWQSFVKDYPLNIGDFLVFSYCGNSEFYVKVFSRTGCEKKEALACRTCKKTAITSLNEELPGAEETFSPHTHGRPEISECPQPKASIPIEFGVERATKAAKSVDPENPHFTASVGTSSPCILQETKDQEVPDLVHRSQCEPMSVERSFIEEIRPIKSVKWEQAKWKLRTRKDGSSWVDIDEDASSEFSFASSSSYSSHDKKEGPETNSSAAYQNFEVLSNLEGGCKEKKIEGNSTKTSGKKPIIREVENLNWAISSFSTALVPTPEKLPGANSMHILSSSTIWVFASTIVETYSSGCVSTEIAGGNDVANESSKTIDSIVSAFDGSVSGSEQNRMISLSSSSISSTPSSRGTHSRQCSSSHNQNHQHLPFGKLGSNQRGYGFNSKGGNKGGDGYPNQNFQNRSRQYHGFNNWNHNRGGFNANAHARFVNSQQHNHHSFGNGSSGFIVPPPPLTHSFFH</sequence>
<dbReference type="Proteomes" id="UP001141806">
    <property type="component" value="Unassembled WGS sequence"/>
</dbReference>
<feature type="compositionally biased region" description="Low complexity" evidence="6">
    <location>
        <begin position="410"/>
        <end position="422"/>
    </location>
</feature>